<sequence>MKNQQGAALVIVMALLAGAMTLGLSGMQTALVDERLASNYRASTQAQMTSENVLAALASDENKATRENYLEERLEKGSGVLKGSEIAELIKNGTLDELVDGLLPANYEDLEEEEKKALVEELQANLELEFEVDGQNNTITITSSDRGLRNDAFRDSSVVYRYNVDEASGAGFFSDGFITCYGAELNGGGGVAIDSFDSRKGAYGVGGNSGGKASLIALHENSDIVFNMGSTPGMTGDVFSAGGIEVTNTMPIVGSVYTAGNISLDGNSALITGDLFSEDSVLFKVGTRVDGNVSANNSIQVLGNWGEVRALQPNGSTRSGTTYAIGGDAISPDIYTQIDNRIEGSLTSENPEVRFEDFLSEGLSVVRDNDECSDYGVEKVYEEFSFKSNPRDVDVVSNVGPVGTNMLGKPNVVGGFETFHVNRLRIGGNGLVVEEPTVIVADSDVSVELWGNDNVISLKDGATLRIVSKGRIFLSGSNVFDMNGFSPVVDVEGKLVPAFSFNTLYEGSDTAISMASDGDFYGELLAPFGNVNITGSARLMGRVFSHTIGLNGGGSMHYDRAYDDIDMSVGTSEPQWCTFADISPLAIASPIDRLRLPSSRATFDGAGIVPDITVSSGNAEKVSSASTANGNVREGITSALFDREENAEKFSLFIDVLRNKADRVLNGVYKNNTSFGGVGDEKITFVNGDIDANNISGAGILVVNGDYNGGGNASFEGLMIVLGDYTQKGGGGRDLNGALLIAPYSRSSLQFTPANIEFIGGGNRDFNYDEGALRAAFGLLDESEQKSWADCALPIKPDDGSLSWSLVDWK</sequence>
<comment type="caution">
    <text evidence="2">The sequence shown here is derived from an EMBL/GenBank/DDBJ whole genome shotgun (WGS) entry which is preliminary data.</text>
</comment>
<proteinExistence type="predicted"/>
<keyword evidence="3" id="KW-1185">Reference proteome</keyword>
<dbReference type="InterPro" id="IPR055729">
    <property type="entry name" value="DUF7305"/>
</dbReference>
<name>A0ABU1GFD4_9GAMM</name>
<organism evidence="2 3">
    <name type="scientific">Vreelandella gomseomensis</name>
    <dbReference type="NCBI Taxonomy" id="370766"/>
    <lineage>
        <taxon>Bacteria</taxon>
        <taxon>Pseudomonadati</taxon>
        <taxon>Pseudomonadota</taxon>
        <taxon>Gammaproteobacteria</taxon>
        <taxon>Oceanospirillales</taxon>
        <taxon>Halomonadaceae</taxon>
        <taxon>Vreelandella</taxon>
    </lineage>
</organism>
<dbReference type="Pfam" id="PF23981">
    <property type="entry name" value="DUF7305"/>
    <property type="match status" value="1"/>
</dbReference>
<reference evidence="2 3" key="1">
    <citation type="submission" date="2023-04" db="EMBL/GenBank/DDBJ databases">
        <title>A long-awaited taxogenomic arrangement of the family Halomonadaceae.</title>
        <authorList>
            <person name="De La Haba R."/>
            <person name="Chuvochina M."/>
            <person name="Wittouck S."/>
            <person name="Arahal D.R."/>
            <person name="Sanchez-Porro C."/>
            <person name="Hugenholtz P."/>
            <person name="Ventosa A."/>
        </authorList>
    </citation>
    <scope>NUCLEOTIDE SEQUENCE [LARGE SCALE GENOMIC DNA]</scope>
    <source>
        <strain evidence="2 3">DSM 18042</strain>
    </source>
</reference>
<dbReference type="Proteomes" id="UP001269267">
    <property type="component" value="Unassembled WGS sequence"/>
</dbReference>
<gene>
    <name evidence="2" type="ORF">QC815_14785</name>
</gene>
<evidence type="ECO:0000313" key="3">
    <source>
        <dbReference type="Proteomes" id="UP001269267"/>
    </source>
</evidence>
<accession>A0ABU1GFD4</accession>
<evidence type="ECO:0000259" key="1">
    <source>
        <dbReference type="Pfam" id="PF23981"/>
    </source>
</evidence>
<dbReference type="RefSeq" id="WP_230445924.1">
    <property type="nucleotide sequence ID" value="NZ_JARWAI010000012.1"/>
</dbReference>
<dbReference type="EMBL" id="JARWAI010000012">
    <property type="protein sequence ID" value="MDR5876182.1"/>
    <property type="molecule type" value="Genomic_DNA"/>
</dbReference>
<protein>
    <recommendedName>
        <fullName evidence="1">DUF7305 domain-containing protein</fullName>
    </recommendedName>
</protein>
<evidence type="ECO:0000313" key="2">
    <source>
        <dbReference type="EMBL" id="MDR5876182.1"/>
    </source>
</evidence>
<feature type="domain" description="DUF7305" evidence="1">
    <location>
        <begin position="453"/>
        <end position="563"/>
    </location>
</feature>